<feature type="compositionally biased region" description="Acidic residues" evidence="1">
    <location>
        <begin position="372"/>
        <end position="388"/>
    </location>
</feature>
<comment type="caution">
    <text evidence="3">The sequence shown here is derived from an EMBL/GenBank/DDBJ whole genome shotgun (WGS) entry which is preliminary data.</text>
</comment>
<dbReference type="InterPro" id="IPR046796">
    <property type="entry name" value="Transposase_32_dom"/>
</dbReference>
<dbReference type="OrthoDB" id="1739886at2759"/>
<proteinExistence type="predicted"/>
<reference evidence="3" key="1">
    <citation type="submission" date="2019-11" db="EMBL/GenBank/DDBJ databases">
        <authorList>
            <person name="Liu Y."/>
            <person name="Hou J."/>
            <person name="Li T.-Q."/>
            <person name="Guan C.-H."/>
            <person name="Wu X."/>
            <person name="Wu H.-Z."/>
            <person name="Ling F."/>
            <person name="Zhang R."/>
            <person name="Shi X.-G."/>
            <person name="Ren J.-P."/>
            <person name="Chen E.-F."/>
            <person name="Sun J.-M."/>
        </authorList>
    </citation>
    <scope>NUCLEOTIDE SEQUENCE</scope>
    <source>
        <strain evidence="3">Adult_tree_wgs_1</strain>
        <tissue evidence="3">Leaves</tissue>
    </source>
</reference>
<evidence type="ECO:0000259" key="2">
    <source>
        <dbReference type="Pfam" id="PF20167"/>
    </source>
</evidence>
<sequence length="621" mass="70550">MGKERGYQRSDRRDGSRPSILKPATGELEEREKRAAERDKKRKLDEAESAKRDWVKSVKTKGVTCERWVRKADFTGNPFIEVIKAQGLHFFFRPIAGFRDGVVQKFFSNMVVNRESKHITSTIGSKTIVVNPVAIATYLGEYQRPPSEVVTYPSQAWSHPLDEIRDALTDKPNSYKNDKFVSGKLRPAFRLINKLVHFNLNPHGSEATPSLKDGTLLFVFSRSEEKVDWAAQIWDVMANFKDKGPSNANIPFPAMITTMCEKAGVKEEKGDILGHHGCFKSIAKVTERKSSKMSHPSFKVGPSRPKAKKGAERKEQWNEIIVSNCEAIRAAQVRIEAYLRRMKRKQGKIMRYQKYCAAKLAVITNEPYVPTTEDEQPTTSDEDEEAAESTEPLRDDTRKEKGVRTIIFFTYKFITPSRNSSTKAMPRQGNPPITHHDIATNEPLVIDLTPGFNAAHLITLNYTFNELYMVLQLAPEWNGGRWHTMKTETRKSKEQADADVRSMVQWGKDDNLPDIPANPSMQIMVWDCCGRTENEIVRTVRAFVSVHNPDIVVLVGAPNIEKHRKKFGVLGHMRFTDVKSMGGGTHGDVLVAYKSYMFDMEPNWSSILSEFPHFRVLLTLV</sequence>
<dbReference type="Proteomes" id="UP000626092">
    <property type="component" value="Unassembled WGS sequence"/>
</dbReference>
<feature type="domain" description="Putative plant transposon protein" evidence="2">
    <location>
        <begin position="87"/>
        <end position="265"/>
    </location>
</feature>
<dbReference type="Pfam" id="PF20167">
    <property type="entry name" value="Transposase_32"/>
    <property type="match status" value="1"/>
</dbReference>
<dbReference type="EMBL" id="WJXA01000005">
    <property type="protein sequence ID" value="KAF7143343.1"/>
    <property type="molecule type" value="Genomic_DNA"/>
</dbReference>
<feature type="compositionally biased region" description="Basic and acidic residues" evidence="1">
    <location>
        <begin position="28"/>
        <end position="46"/>
    </location>
</feature>
<protein>
    <recommendedName>
        <fullName evidence="2">Putative plant transposon protein domain-containing protein</fullName>
    </recommendedName>
</protein>
<dbReference type="AlphaFoldDB" id="A0A834H0S6"/>
<keyword evidence="4" id="KW-1185">Reference proteome</keyword>
<feature type="region of interest" description="Disordered" evidence="1">
    <location>
        <begin position="1"/>
        <end position="46"/>
    </location>
</feature>
<evidence type="ECO:0000313" key="3">
    <source>
        <dbReference type="EMBL" id="KAF7143343.1"/>
    </source>
</evidence>
<organism evidence="3 4">
    <name type="scientific">Rhododendron simsii</name>
    <name type="common">Sims's rhododendron</name>
    <dbReference type="NCBI Taxonomy" id="118357"/>
    <lineage>
        <taxon>Eukaryota</taxon>
        <taxon>Viridiplantae</taxon>
        <taxon>Streptophyta</taxon>
        <taxon>Embryophyta</taxon>
        <taxon>Tracheophyta</taxon>
        <taxon>Spermatophyta</taxon>
        <taxon>Magnoliopsida</taxon>
        <taxon>eudicotyledons</taxon>
        <taxon>Gunneridae</taxon>
        <taxon>Pentapetalae</taxon>
        <taxon>asterids</taxon>
        <taxon>Ericales</taxon>
        <taxon>Ericaceae</taxon>
        <taxon>Ericoideae</taxon>
        <taxon>Rhodoreae</taxon>
        <taxon>Rhododendron</taxon>
    </lineage>
</organism>
<feature type="region of interest" description="Disordered" evidence="1">
    <location>
        <begin position="367"/>
        <end position="398"/>
    </location>
</feature>
<evidence type="ECO:0000313" key="4">
    <source>
        <dbReference type="Proteomes" id="UP000626092"/>
    </source>
</evidence>
<accession>A0A834H0S6</accession>
<feature type="compositionally biased region" description="Basic and acidic residues" evidence="1">
    <location>
        <begin position="1"/>
        <end position="16"/>
    </location>
</feature>
<feature type="region of interest" description="Disordered" evidence="1">
    <location>
        <begin position="289"/>
        <end position="312"/>
    </location>
</feature>
<name>A0A834H0S6_RHOSS</name>
<gene>
    <name evidence="3" type="ORF">RHSIM_Rhsim05G0131600</name>
</gene>
<evidence type="ECO:0000256" key="1">
    <source>
        <dbReference type="SAM" id="MobiDB-lite"/>
    </source>
</evidence>